<evidence type="ECO:0000313" key="5">
    <source>
        <dbReference type="WBParaSite" id="ACRNAN_scaffold1257.g20325.t1"/>
    </source>
</evidence>
<dbReference type="AlphaFoldDB" id="A0A914CNM0"/>
<dbReference type="PANTHER" id="PTHR12452">
    <property type="entry name" value="42-9-9 PROTEIN-RELATED"/>
    <property type="match status" value="1"/>
</dbReference>
<proteinExistence type="inferred from homology"/>
<keyword evidence="4" id="KW-1185">Reference proteome</keyword>
<dbReference type="Gene3D" id="3.40.30.10">
    <property type="entry name" value="Glutaredoxin"/>
    <property type="match status" value="1"/>
</dbReference>
<accession>A0A914CNM0</accession>
<evidence type="ECO:0000259" key="3">
    <source>
        <dbReference type="Pfam" id="PF06110"/>
    </source>
</evidence>
<name>A0A914CNM0_9BILA</name>
<dbReference type="Pfam" id="PF06110">
    <property type="entry name" value="TXD17-like_Trx"/>
    <property type="match status" value="1"/>
</dbReference>
<evidence type="ECO:0000313" key="4">
    <source>
        <dbReference type="Proteomes" id="UP000887540"/>
    </source>
</evidence>
<feature type="domain" description="Thioredoxin" evidence="3">
    <location>
        <begin position="9"/>
        <end position="127"/>
    </location>
</feature>
<evidence type="ECO:0000256" key="1">
    <source>
        <dbReference type="ARBA" id="ARBA00008987"/>
    </source>
</evidence>
<comment type="similarity">
    <text evidence="1">Belongs to the thioredoxin family.</text>
</comment>
<dbReference type="InterPro" id="IPR045108">
    <property type="entry name" value="TXNDC17-like"/>
</dbReference>
<protein>
    <recommendedName>
        <fullName evidence="2">Thioredoxin domain-containing protein 17</fullName>
    </recommendedName>
</protein>
<evidence type="ECO:0000256" key="2">
    <source>
        <dbReference type="ARBA" id="ARBA00016949"/>
    </source>
</evidence>
<reference evidence="5" key="1">
    <citation type="submission" date="2022-11" db="UniProtKB">
        <authorList>
            <consortium name="WormBaseParasite"/>
        </authorList>
    </citation>
    <scope>IDENTIFICATION</scope>
</reference>
<dbReference type="PANTHER" id="PTHR12452:SF0">
    <property type="entry name" value="THIOREDOXIN DOMAIN-CONTAINING PROTEIN 17"/>
    <property type="match status" value="1"/>
</dbReference>
<organism evidence="4 5">
    <name type="scientific">Acrobeloides nanus</name>
    <dbReference type="NCBI Taxonomy" id="290746"/>
    <lineage>
        <taxon>Eukaryota</taxon>
        <taxon>Metazoa</taxon>
        <taxon>Ecdysozoa</taxon>
        <taxon>Nematoda</taxon>
        <taxon>Chromadorea</taxon>
        <taxon>Rhabditida</taxon>
        <taxon>Tylenchina</taxon>
        <taxon>Cephalobomorpha</taxon>
        <taxon>Cephaloboidea</taxon>
        <taxon>Cephalobidae</taxon>
        <taxon>Acrobeloides</taxon>
    </lineage>
</organism>
<dbReference type="WBParaSite" id="ACRNAN_scaffold1257.g20325.t1">
    <property type="protein sequence ID" value="ACRNAN_scaffold1257.g20325.t1"/>
    <property type="gene ID" value="ACRNAN_scaffold1257.g20325"/>
</dbReference>
<dbReference type="SUPFAM" id="SSF52833">
    <property type="entry name" value="Thioredoxin-like"/>
    <property type="match status" value="1"/>
</dbReference>
<dbReference type="Proteomes" id="UP000887540">
    <property type="component" value="Unplaced"/>
</dbReference>
<dbReference type="GO" id="GO:0005829">
    <property type="term" value="C:cytosol"/>
    <property type="evidence" value="ECO:0007669"/>
    <property type="project" value="TreeGrafter"/>
</dbReference>
<sequence>MGLQQETVHSFQALDELLSNKPKSRVFILFTGSKLSKTGESWCPDCVVAEPVIEKVIKSTDLASIEALLITCYVGQRDEWKNPQNNFRTDQRFKVNCVPTLIELGTKKRLTEDQLTNEHLLLDFFGED</sequence>
<dbReference type="InterPro" id="IPR010357">
    <property type="entry name" value="TXNDC17_dom"/>
</dbReference>
<dbReference type="InterPro" id="IPR036249">
    <property type="entry name" value="Thioredoxin-like_sf"/>
</dbReference>
<dbReference type="GO" id="GO:0047134">
    <property type="term" value="F:protein-disulfide reductase [NAD(P)H] activity"/>
    <property type="evidence" value="ECO:0007669"/>
    <property type="project" value="InterPro"/>
</dbReference>